<dbReference type="Proteomes" id="UP000320338">
    <property type="component" value="Unassembled WGS sequence"/>
</dbReference>
<protein>
    <submittedName>
        <fullName evidence="1">Uncharacterized protein</fullName>
    </submittedName>
</protein>
<reference evidence="1 2" key="1">
    <citation type="submission" date="2019-06" db="EMBL/GenBank/DDBJ databases">
        <title>Whole genome shotgun sequence of Pseudonocardia hydrocarbonoxydans NBRC 14498.</title>
        <authorList>
            <person name="Hosoyama A."/>
            <person name="Uohara A."/>
            <person name="Ohji S."/>
            <person name="Ichikawa N."/>
        </authorList>
    </citation>
    <scope>NUCLEOTIDE SEQUENCE [LARGE SCALE GENOMIC DNA]</scope>
    <source>
        <strain evidence="1 2">NBRC 14498</strain>
    </source>
</reference>
<organism evidence="1 2">
    <name type="scientific">Pseudonocardia hydrocarbonoxydans</name>
    <dbReference type="NCBI Taxonomy" id="76726"/>
    <lineage>
        <taxon>Bacteria</taxon>
        <taxon>Bacillati</taxon>
        <taxon>Actinomycetota</taxon>
        <taxon>Actinomycetes</taxon>
        <taxon>Pseudonocardiales</taxon>
        <taxon>Pseudonocardiaceae</taxon>
        <taxon>Pseudonocardia</taxon>
    </lineage>
</organism>
<proteinExistence type="predicted"/>
<name>A0A4Y3WL44_9PSEU</name>
<dbReference type="EMBL" id="BJNG01000015">
    <property type="protein sequence ID" value="GEC19495.1"/>
    <property type="molecule type" value="Genomic_DNA"/>
</dbReference>
<dbReference type="AlphaFoldDB" id="A0A4Y3WL44"/>
<accession>A0A4Y3WL44</accession>
<gene>
    <name evidence="1" type="ORF">PHY01_17780</name>
</gene>
<evidence type="ECO:0000313" key="2">
    <source>
        <dbReference type="Proteomes" id="UP000320338"/>
    </source>
</evidence>
<comment type="caution">
    <text evidence="1">The sequence shown here is derived from an EMBL/GenBank/DDBJ whole genome shotgun (WGS) entry which is preliminary data.</text>
</comment>
<evidence type="ECO:0000313" key="1">
    <source>
        <dbReference type="EMBL" id="GEC19495.1"/>
    </source>
</evidence>
<keyword evidence="2" id="KW-1185">Reference proteome</keyword>
<sequence>MRGFPICGRPVVVHRMSPDDGGVTTAGYEIARPVDATGGLRPDLEEFWPSRRGHAYDEFCR</sequence>